<dbReference type="NCBIfam" id="NF002881">
    <property type="entry name" value="PRK03343.1"/>
    <property type="match status" value="1"/>
</dbReference>
<dbReference type="GO" id="GO:0097367">
    <property type="term" value="F:carbohydrate derivative binding"/>
    <property type="evidence" value="ECO:0007669"/>
    <property type="project" value="InterPro"/>
</dbReference>
<dbReference type="InterPro" id="IPR001672">
    <property type="entry name" value="G6P_Isomerase"/>
</dbReference>
<comment type="catalytic activity">
    <reaction evidence="12 13">
        <text>D-sedoheptulose 7-phosphate + D-glyceraldehyde 3-phosphate = D-erythrose 4-phosphate + beta-D-fructose 6-phosphate</text>
        <dbReference type="Rhea" id="RHEA:17053"/>
        <dbReference type="ChEBI" id="CHEBI:16897"/>
        <dbReference type="ChEBI" id="CHEBI:57483"/>
        <dbReference type="ChEBI" id="CHEBI:57634"/>
        <dbReference type="ChEBI" id="CHEBI:59776"/>
        <dbReference type="EC" id="2.2.1.2"/>
    </reaction>
</comment>
<dbReference type="Gene3D" id="3.20.20.70">
    <property type="entry name" value="Aldolase class I"/>
    <property type="match status" value="1"/>
</dbReference>
<evidence type="ECO:0000256" key="7">
    <source>
        <dbReference type="ARBA" id="ARBA00022490"/>
    </source>
</evidence>
<dbReference type="EC" id="2.2.1.2" evidence="6 13"/>
<evidence type="ECO:0000256" key="12">
    <source>
        <dbReference type="ARBA" id="ARBA00048810"/>
    </source>
</evidence>
<keyword evidence="14" id="KW-0312">Gluconeogenesis</keyword>
<gene>
    <name evidence="13" type="primary">tal</name>
    <name evidence="15" type="ORF">AYP45_01165</name>
</gene>
<accession>A0A1V4AXN2</accession>
<evidence type="ECO:0000256" key="4">
    <source>
        <dbReference type="ARBA" id="ARBA00008426"/>
    </source>
</evidence>
<keyword evidence="7 13" id="KW-0963">Cytoplasm</keyword>
<dbReference type="GO" id="GO:0006094">
    <property type="term" value="P:gluconeogenesis"/>
    <property type="evidence" value="ECO:0007669"/>
    <property type="project" value="UniProtKB-KW"/>
</dbReference>
<dbReference type="GO" id="GO:0004801">
    <property type="term" value="F:transaldolase activity"/>
    <property type="evidence" value="ECO:0007669"/>
    <property type="project" value="UniProtKB-UniRule"/>
</dbReference>
<dbReference type="Pfam" id="PF02502">
    <property type="entry name" value="LacAB_rpiB"/>
    <property type="match status" value="1"/>
</dbReference>
<dbReference type="InterPro" id="IPR013785">
    <property type="entry name" value="Aldolase_TIM"/>
</dbReference>
<evidence type="ECO:0000256" key="14">
    <source>
        <dbReference type="RuleBase" id="RU000612"/>
    </source>
</evidence>
<evidence type="ECO:0000256" key="1">
    <source>
        <dbReference type="ARBA" id="ARBA00003518"/>
    </source>
</evidence>
<dbReference type="InterPro" id="IPR004785">
    <property type="entry name" value="RpiB"/>
</dbReference>
<dbReference type="HAMAP" id="MF_00493">
    <property type="entry name" value="Transaldolase_2"/>
    <property type="match status" value="1"/>
</dbReference>
<evidence type="ECO:0000256" key="10">
    <source>
        <dbReference type="ARBA" id="ARBA00023235"/>
    </source>
</evidence>
<dbReference type="SUPFAM" id="SSF51569">
    <property type="entry name" value="Aldolase"/>
    <property type="match status" value="1"/>
</dbReference>
<dbReference type="InterPro" id="IPR004732">
    <property type="entry name" value="Transaldolase_2"/>
</dbReference>
<comment type="caution">
    <text evidence="15">The sequence shown here is derived from an EMBL/GenBank/DDBJ whole genome shotgun (WGS) entry which is preliminary data.</text>
</comment>
<proteinExistence type="inferred from homology"/>
<keyword evidence="11 13" id="KW-0704">Schiff base</keyword>
<evidence type="ECO:0000256" key="13">
    <source>
        <dbReference type="HAMAP-Rule" id="MF_00493"/>
    </source>
</evidence>
<keyword evidence="8 13" id="KW-0808">Transferase</keyword>
<dbReference type="PRINTS" id="PR00662">
    <property type="entry name" value="G6PISOMERASE"/>
</dbReference>
<comment type="pathway">
    <text evidence="3 13">Carbohydrate degradation; pentose phosphate pathway; D-glyceraldehyde 3-phosphate and beta-D-fructose 6-phosphate from D-ribose 5-phosphate and D-xylulose 5-phosphate (non-oxidative stage): step 2/3.</text>
</comment>
<evidence type="ECO:0000256" key="2">
    <source>
        <dbReference type="ARBA" id="ARBA00004496"/>
    </source>
</evidence>
<dbReference type="Gene3D" id="3.40.50.10490">
    <property type="entry name" value="Glucose-6-phosphate isomerase like protein, domain 1"/>
    <property type="match status" value="3"/>
</dbReference>
<reference evidence="15 16" key="1">
    <citation type="journal article" date="2017" name="Water Res.">
        <title>Discovery and metagenomic analysis of an anammox bacterial enrichment related to Candidatus "Brocadia caroliniensis" in a full-scale glycerol-fed nitritation-denitritation separate centrate treatment process.</title>
        <authorList>
            <person name="Park H."/>
            <person name="Brotto A.C."/>
            <person name="van Loosdrecht M.C."/>
            <person name="Chandran K."/>
        </authorList>
    </citation>
    <scope>NUCLEOTIDE SEQUENCE [LARGE SCALE GENOMIC DNA]</scope>
    <source>
        <strain evidence="15">26THWARD</strain>
    </source>
</reference>
<dbReference type="STRING" id="1004156.AYP45_01165"/>
<comment type="pathway">
    <text evidence="14">Carbohydrate degradation; glycolysis; D-glyceraldehyde 3-phosphate and glycerone phosphate from D-glucose: step 2/4.</text>
</comment>
<dbReference type="PANTHER" id="PTHR10683:SF31">
    <property type="entry name" value="TRANSALDOLASE"/>
    <property type="match status" value="1"/>
</dbReference>
<comment type="subcellular location">
    <subcellularLocation>
        <location evidence="2 13">Cytoplasm</location>
    </subcellularLocation>
</comment>
<evidence type="ECO:0000256" key="5">
    <source>
        <dbReference type="ARBA" id="ARBA00008754"/>
    </source>
</evidence>
<dbReference type="NCBIfam" id="TIGR01120">
    <property type="entry name" value="rpiB"/>
    <property type="match status" value="1"/>
</dbReference>
<evidence type="ECO:0000313" key="15">
    <source>
        <dbReference type="EMBL" id="OOP57831.1"/>
    </source>
</evidence>
<dbReference type="Gene3D" id="3.40.1400.10">
    <property type="entry name" value="Sugar-phosphate isomerase, RpiB/LacA/LacB"/>
    <property type="match status" value="1"/>
</dbReference>
<dbReference type="AlphaFoldDB" id="A0A1V4AXN2"/>
<dbReference type="CDD" id="cd00955">
    <property type="entry name" value="Transaldolase_like"/>
    <property type="match status" value="1"/>
</dbReference>
<dbReference type="EMBL" id="AYTS01000012">
    <property type="protein sequence ID" value="OOP57831.1"/>
    <property type="molecule type" value="Genomic_DNA"/>
</dbReference>
<comment type="similarity">
    <text evidence="14">Belongs to the GPI family.</text>
</comment>
<dbReference type="Pfam" id="PF00342">
    <property type="entry name" value="PGI"/>
    <property type="match status" value="1"/>
</dbReference>
<name>A0A1V4AXN2_9BACT</name>
<dbReference type="Pfam" id="PF00923">
    <property type="entry name" value="TAL_FSA"/>
    <property type="match status" value="1"/>
</dbReference>
<keyword evidence="10 14" id="KW-0413">Isomerase</keyword>
<dbReference type="NCBIfam" id="TIGR00876">
    <property type="entry name" value="tal_mycobact"/>
    <property type="match status" value="1"/>
</dbReference>
<dbReference type="PROSITE" id="PS00958">
    <property type="entry name" value="TRANSALDOLASE_2"/>
    <property type="match status" value="1"/>
</dbReference>
<dbReference type="InterPro" id="IPR003500">
    <property type="entry name" value="RpiB_LacA_LacB"/>
</dbReference>
<dbReference type="SUPFAM" id="SSF89623">
    <property type="entry name" value="Ribose/Galactose isomerase RpiB/AlsB"/>
    <property type="match status" value="1"/>
</dbReference>
<dbReference type="PROSITE" id="PS51463">
    <property type="entry name" value="P_GLUCOSE_ISOMERASE_3"/>
    <property type="match status" value="1"/>
</dbReference>
<dbReference type="InterPro" id="IPR018225">
    <property type="entry name" value="Transaldolase_AS"/>
</dbReference>
<feature type="active site" description="Schiff-base intermediate with substrate" evidence="13">
    <location>
        <position position="283"/>
    </location>
</feature>
<dbReference type="NCBIfam" id="NF007080">
    <property type="entry name" value="PRK09533.1"/>
    <property type="match status" value="1"/>
</dbReference>
<dbReference type="SUPFAM" id="SSF53697">
    <property type="entry name" value="SIS domain"/>
    <property type="match status" value="1"/>
</dbReference>
<dbReference type="Proteomes" id="UP000189681">
    <property type="component" value="Unassembled WGS sequence"/>
</dbReference>
<keyword evidence="9 13" id="KW-0570">Pentose shunt</keyword>
<keyword evidence="14" id="KW-0324">Glycolysis</keyword>
<dbReference type="InterPro" id="IPR036569">
    <property type="entry name" value="RpiB_LacA_LacB_sf"/>
</dbReference>
<dbReference type="NCBIfam" id="TIGR00689">
    <property type="entry name" value="rpiB_lacA_lacB"/>
    <property type="match status" value="1"/>
</dbReference>
<protein>
    <recommendedName>
        <fullName evidence="6 13">Transaldolase</fullName>
        <ecNumber evidence="6 13">2.2.1.2</ecNumber>
    </recommendedName>
</protein>
<comment type="catalytic activity">
    <reaction evidence="14">
        <text>alpha-D-glucose 6-phosphate = beta-D-fructose 6-phosphate</text>
        <dbReference type="Rhea" id="RHEA:11816"/>
        <dbReference type="ChEBI" id="CHEBI:57634"/>
        <dbReference type="ChEBI" id="CHEBI:58225"/>
        <dbReference type="EC" id="5.3.1.9"/>
    </reaction>
</comment>
<dbReference type="UniPathway" id="UPA00109">
    <property type="reaction ID" value="UER00181"/>
</dbReference>
<comment type="similarity">
    <text evidence="5">Belongs to the LacAB/RpiB family.</text>
</comment>
<dbReference type="GO" id="GO:0006098">
    <property type="term" value="P:pentose-phosphate shunt"/>
    <property type="evidence" value="ECO:0007669"/>
    <property type="project" value="UniProtKB-UniRule"/>
</dbReference>
<dbReference type="PROSITE" id="PS01054">
    <property type="entry name" value="TRANSALDOLASE_1"/>
    <property type="match status" value="1"/>
</dbReference>
<dbReference type="InterPro" id="IPR001585">
    <property type="entry name" value="TAL/FSA"/>
</dbReference>
<evidence type="ECO:0000256" key="9">
    <source>
        <dbReference type="ARBA" id="ARBA00023126"/>
    </source>
</evidence>
<evidence type="ECO:0000256" key="3">
    <source>
        <dbReference type="ARBA" id="ARBA00004857"/>
    </source>
</evidence>
<evidence type="ECO:0000256" key="11">
    <source>
        <dbReference type="ARBA" id="ARBA00023270"/>
    </source>
</evidence>
<evidence type="ECO:0000256" key="6">
    <source>
        <dbReference type="ARBA" id="ARBA00013151"/>
    </source>
</evidence>
<comment type="similarity">
    <text evidence="4 13">Belongs to the transaldolase family. Type 2 subfamily.</text>
</comment>
<dbReference type="GO" id="GO:0004347">
    <property type="term" value="F:glucose-6-phosphate isomerase activity"/>
    <property type="evidence" value="ECO:0007669"/>
    <property type="project" value="UniProtKB-EC"/>
</dbReference>
<dbReference type="UniPathway" id="UPA00115">
    <property type="reaction ID" value="UER00414"/>
</dbReference>
<comment type="function">
    <text evidence="1 13">Transaldolase is important for the balance of metabolites in the pentose-phosphate pathway.</text>
</comment>
<evidence type="ECO:0000256" key="8">
    <source>
        <dbReference type="ARBA" id="ARBA00022679"/>
    </source>
</evidence>
<evidence type="ECO:0000313" key="16">
    <source>
        <dbReference type="Proteomes" id="UP000189681"/>
    </source>
</evidence>
<dbReference type="NCBIfam" id="NF004051">
    <property type="entry name" value="PRK05571.1"/>
    <property type="match status" value="1"/>
</dbReference>
<dbReference type="PANTHER" id="PTHR10683">
    <property type="entry name" value="TRANSALDOLASE"/>
    <property type="match status" value="1"/>
</dbReference>
<sequence>MRIAIGSDHAGFDLKEEVKAFLIKGNHEILDVGTYSKDPVDYPDYAEAVGAALREYRADRGVLICGSGVGASMAANRIPGIRAGLCHDTYSAHQGVEHDGMNVLVLGGRVVGIELAHELIRAFLSANFTGEGRHVRRLAKMTALENRLRALQVCGQSVWLDYIRRSLISSGELRRMIDEDGLRGVTSNPAIFEKAIAGSSDYKDIIEAIEGRAMDPKSLYEKLAIRDIQDAAIALRPVYEETLMRDGYVSLEVSPSLAYDTAGTLDEARRLWQAVKCENLMIKIPATPQGIPAIRQLISEGINVNVTLLFALEVYEQVAEAYLAGLEKYVSGGGDPKRVASVASFFISRIDSAIDALIASRLQATKNTRDQNMLRGLTGKVAIANAKLTYQRYQELFSGPRWQALASQGAQTQRLLWASTGTKNPSYRDVVYIEELIGPDTVNTIPPATFEAFRNHGQTRPSLTEDIDSACDTMDMVAEAGISMKDVTDRLLDEGVQLFSDAFGKLLKAVEKQSREAGVEKINRLTYKLPDPLAAAVKASLAEWETHGKVRRLWGRDASLWTGKNEAQWLGWLGITNDQLAHIQRLTHITEVAKNAGFSHVLLLGMGGSSLCPEVMKMTFGQIAGFPELYVLDSTDPAQVKAFESKVDLKNTLFIVSSKSGSTLEPNMLKRYFFECVTQLVGLKEAGRRFIAITDPGSKIQQIAESDGFRHIFFGWENIGGRFSALSDFGLVPAAIMGVDVEKFLDRAEKMVYACMPSVPVEENPGVVLGTILGIAANQFRLDKVTFIASPGIYDLGAWLEQLIAASTGKEGKGLIPVDREAPGKPDVYGQDRIFVYLRLQSAPDAIQDRAVEDLEHTDHPVVRIVVNDPYDLGEEFFRWEIATATAGSILGINPFDQPDVEASKAATRKFTAEYERKGTLPEEIPIFAGEGIQLFMDEKNAGTLTKMVNGKKTLSGYLKAHLNRLNAGDYFALLAYIEMNAAHEQLLQAIRQGIRDARRIATCLQFGPRSLHSTGQAFKGGPNTGVFLLITCDDAVDVPVPGHKYTFGVVKAAQARGDFQTLVKRDRRVLRAHLGTNVAADLATLHKAITAALLS</sequence>
<dbReference type="GO" id="GO:0005737">
    <property type="term" value="C:cytoplasm"/>
    <property type="evidence" value="ECO:0007669"/>
    <property type="project" value="UniProtKB-SubCell"/>
</dbReference>
<dbReference type="InterPro" id="IPR046348">
    <property type="entry name" value="SIS_dom_sf"/>
</dbReference>
<organism evidence="15 16">
    <name type="scientific">Candidatus Brocadia carolinensis</name>
    <dbReference type="NCBI Taxonomy" id="1004156"/>
    <lineage>
        <taxon>Bacteria</taxon>
        <taxon>Pseudomonadati</taxon>
        <taxon>Planctomycetota</taxon>
        <taxon>Candidatus Brocadiia</taxon>
        <taxon>Candidatus Brocadiales</taxon>
        <taxon>Candidatus Brocadiaceae</taxon>
        <taxon>Candidatus Brocadia</taxon>
    </lineage>
</organism>
<dbReference type="GO" id="GO:0006096">
    <property type="term" value="P:glycolytic process"/>
    <property type="evidence" value="ECO:0007669"/>
    <property type="project" value="UniProtKB-UniPathway"/>
</dbReference>